<name>A0A917QQA3_9ACTN</name>
<keyword evidence="3" id="KW-1185">Reference proteome</keyword>
<dbReference type="AlphaFoldDB" id="A0A917QQA3"/>
<sequence>MTRAFATIQGISSASRPTTPLERTPTPPPHRTNRAKEARGPGGWGEAGGPEAAEVRRISAAFITVSFRQVGAVNLWDPPAPTLSPPAHKHDDAHSRTEGRAGPTMGAGGYRSNLPPSAST</sequence>
<dbReference type="EMBL" id="BMPQ01000005">
    <property type="protein sequence ID" value="GGK63080.1"/>
    <property type="molecule type" value="Genomic_DNA"/>
</dbReference>
<proteinExistence type="predicted"/>
<accession>A0A917QQA3</accession>
<organism evidence="2 3">
    <name type="scientific">Streptomyces flaveus</name>
    <dbReference type="NCBI Taxonomy" id="66370"/>
    <lineage>
        <taxon>Bacteria</taxon>
        <taxon>Bacillati</taxon>
        <taxon>Actinomycetota</taxon>
        <taxon>Actinomycetes</taxon>
        <taxon>Kitasatosporales</taxon>
        <taxon>Streptomycetaceae</taxon>
        <taxon>Streptomyces</taxon>
        <taxon>Streptomyces aurantiacus group</taxon>
    </lineage>
</organism>
<gene>
    <name evidence="2" type="ORF">GCM10010094_24950</name>
</gene>
<reference evidence="2" key="1">
    <citation type="journal article" date="2014" name="Int. J. Syst. Evol. Microbiol.">
        <title>Complete genome sequence of Corynebacterium casei LMG S-19264T (=DSM 44701T), isolated from a smear-ripened cheese.</title>
        <authorList>
            <consortium name="US DOE Joint Genome Institute (JGI-PGF)"/>
            <person name="Walter F."/>
            <person name="Albersmeier A."/>
            <person name="Kalinowski J."/>
            <person name="Ruckert C."/>
        </authorList>
    </citation>
    <scope>NUCLEOTIDE SEQUENCE</scope>
    <source>
        <strain evidence="2">JCM 3035</strain>
    </source>
</reference>
<feature type="compositionally biased region" description="Basic and acidic residues" evidence="1">
    <location>
        <begin position="88"/>
        <end position="99"/>
    </location>
</feature>
<feature type="region of interest" description="Disordered" evidence="1">
    <location>
        <begin position="78"/>
        <end position="120"/>
    </location>
</feature>
<comment type="caution">
    <text evidence="2">The sequence shown here is derived from an EMBL/GenBank/DDBJ whole genome shotgun (WGS) entry which is preliminary data.</text>
</comment>
<evidence type="ECO:0000313" key="3">
    <source>
        <dbReference type="Proteomes" id="UP000637788"/>
    </source>
</evidence>
<feature type="region of interest" description="Disordered" evidence="1">
    <location>
        <begin position="1"/>
        <end position="51"/>
    </location>
</feature>
<reference evidence="2" key="2">
    <citation type="submission" date="2020-09" db="EMBL/GenBank/DDBJ databases">
        <authorList>
            <person name="Sun Q."/>
            <person name="Ohkuma M."/>
        </authorList>
    </citation>
    <scope>NUCLEOTIDE SEQUENCE</scope>
    <source>
        <strain evidence="2">JCM 3035</strain>
    </source>
</reference>
<evidence type="ECO:0000313" key="2">
    <source>
        <dbReference type="EMBL" id="GGK63080.1"/>
    </source>
</evidence>
<dbReference type="Proteomes" id="UP000637788">
    <property type="component" value="Unassembled WGS sequence"/>
</dbReference>
<protein>
    <submittedName>
        <fullName evidence="2">Uncharacterized protein</fullName>
    </submittedName>
</protein>
<evidence type="ECO:0000256" key="1">
    <source>
        <dbReference type="SAM" id="MobiDB-lite"/>
    </source>
</evidence>